<dbReference type="GO" id="GO:0022857">
    <property type="term" value="F:transmembrane transporter activity"/>
    <property type="evidence" value="ECO:0007669"/>
    <property type="project" value="TreeGrafter"/>
</dbReference>
<protein>
    <submittedName>
        <fullName evidence="6">P-loop containing nucleoside triphosphate hydrolase</fullName>
        <ecNumber evidence="6">3.6.3.-</ecNumber>
    </submittedName>
</protein>
<dbReference type="SUPFAM" id="SSF52540">
    <property type="entry name" value="P-loop containing nucleoside triphosphate hydrolases"/>
    <property type="match status" value="1"/>
</dbReference>
<dbReference type="FunFam" id="3.40.50.300:FF:000032">
    <property type="entry name" value="Export ABC transporter ATP-binding protein"/>
    <property type="match status" value="1"/>
</dbReference>
<dbReference type="Proteomes" id="UP000318995">
    <property type="component" value="Unassembled WGS sequence"/>
</dbReference>
<evidence type="ECO:0000259" key="5">
    <source>
        <dbReference type="PROSITE" id="PS50893"/>
    </source>
</evidence>
<dbReference type="PANTHER" id="PTHR24220:SF689">
    <property type="entry name" value="LIPOPROTEIN-RELEASING SYSTEM ATP-BINDING PROTEIN LOLD"/>
    <property type="match status" value="1"/>
</dbReference>
<feature type="domain" description="ABC transporter" evidence="5">
    <location>
        <begin position="18"/>
        <end position="253"/>
    </location>
</feature>
<evidence type="ECO:0000256" key="2">
    <source>
        <dbReference type="ARBA" id="ARBA00022741"/>
    </source>
</evidence>
<sequence length="253" mass="27709">MPLTEVLPMSSLATAPLIEARDVRKTYRKASVALNVLRGVDLCVYEGEMISIVGQSGSGKSTLLHLLGTLDAPDEGQILYRGQRVDNAPRSARDRLRNAELGMIFQAYHLLPELTALENVLAPAMVRHGVFAYWSRRQALRARATELLERVGLGSRMLHKPRELSGGEMQRTAIARALMNEPRLLLADEPTGNLDRSTGEGVIELLRGLNLDDGLTVVMVTHDAAIAAAADRQVTLVEGRVETTGTPDRRRQA</sequence>
<dbReference type="GO" id="GO:0005886">
    <property type="term" value="C:plasma membrane"/>
    <property type="evidence" value="ECO:0007669"/>
    <property type="project" value="TreeGrafter"/>
</dbReference>
<keyword evidence="1" id="KW-0813">Transport</keyword>
<dbReference type="GO" id="GO:0005524">
    <property type="term" value="F:ATP binding"/>
    <property type="evidence" value="ECO:0007669"/>
    <property type="project" value="UniProtKB-KW"/>
</dbReference>
<dbReference type="EMBL" id="SJPH01000001">
    <property type="protein sequence ID" value="TWT48471.1"/>
    <property type="molecule type" value="Genomic_DNA"/>
</dbReference>
<dbReference type="InterPro" id="IPR017911">
    <property type="entry name" value="MacB-like_ATP-bd"/>
</dbReference>
<keyword evidence="7" id="KW-1185">Reference proteome</keyword>
<keyword evidence="6" id="KW-0378">Hydrolase</keyword>
<dbReference type="Pfam" id="PF00005">
    <property type="entry name" value="ABC_tran"/>
    <property type="match status" value="1"/>
</dbReference>
<evidence type="ECO:0000256" key="1">
    <source>
        <dbReference type="ARBA" id="ARBA00022448"/>
    </source>
</evidence>
<dbReference type="Gene3D" id="3.40.50.300">
    <property type="entry name" value="P-loop containing nucleotide triphosphate hydrolases"/>
    <property type="match status" value="1"/>
</dbReference>
<dbReference type="SMART" id="SM00382">
    <property type="entry name" value="AAA"/>
    <property type="match status" value="1"/>
</dbReference>
<accession>A0A5C5WEH4</accession>
<dbReference type="GO" id="GO:0016887">
    <property type="term" value="F:ATP hydrolysis activity"/>
    <property type="evidence" value="ECO:0007669"/>
    <property type="project" value="InterPro"/>
</dbReference>
<dbReference type="CDD" id="cd03255">
    <property type="entry name" value="ABC_MJ0796_LolCDE_FtsE"/>
    <property type="match status" value="1"/>
</dbReference>
<dbReference type="AlphaFoldDB" id="A0A5C5WEH4"/>
<dbReference type="InterPro" id="IPR003593">
    <property type="entry name" value="AAA+_ATPase"/>
</dbReference>
<dbReference type="RefSeq" id="WP_231930542.1">
    <property type="nucleotide sequence ID" value="NZ_SJPH01000001.1"/>
</dbReference>
<keyword evidence="3" id="KW-0067">ATP-binding</keyword>
<evidence type="ECO:0000256" key="3">
    <source>
        <dbReference type="ARBA" id="ARBA00022840"/>
    </source>
</evidence>
<proteinExistence type="inferred from homology"/>
<gene>
    <name evidence="6" type="ORF">Pla111_02390</name>
</gene>
<keyword evidence="2" id="KW-0547">Nucleotide-binding</keyword>
<evidence type="ECO:0000313" key="6">
    <source>
        <dbReference type="EMBL" id="TWT48471.1"/>
    </source>
</evidence>
<dbReference type="PANTHER" id="PTHR24220">
    <property type="entry name" value="IMPORT ATP-BINDING PROTEIN"/>
    <property type="match status" value="1"/>
</dbReference>
<evidence type="ECO:0000313" key="7">
    <source>
        <dbReference type="Proteomes" id="UP000318995"/>
    </source>
</evidence>
<dbReference type="InterPro" id="IPR015854">
    <property type="entry name" value="ABC_transpr_LolD-like"/>
</dbReference>
<dbReference type="InterPro" id="IPR027417">
    <property type="entry name" value="P-loop_NTPase"/>
</dbReference>
<comment type="caution">
    <text evidence="6">The sequence shown here is derived from an EMBL/GenBank/DDBJ whole genome shotgun (WGS) entry which is preliminary data.</text>
</comment>
<dbReference type="GO" id="GO:0098796">
    <property type="term" value="C:membrane protein complex"/>
    <property type="evidence" value="ECO:0007669"/>
    <property type="project" value="UniProtKB-ARBA"/>
</dbReference>
<reference evidence="6 7" key="1">
    <citation type="submission" date="2019-02" db="EMBL/GenBank/DDBJ databases">
        <title>Deep-cultivation of Planctomycetes and their phenomic and genomic characterization uncovers novel biology.</title>
        <authorList>
            <person name="Wiegand S."/>
            <person name="Jogler M."/>
            <person name="Boedeker C."/>
            <person name="Pinto D."/>
            <person name="Vollmers J."/>
            <person name="Rivas-Marin E."/>
            <person name="Kohn T."/>
            <person name="Peeters S.H."/>
            <person name="Heuer A."/>
            <person name="Rast P."/>
            <person name="Oberbeckmann S."/>
            <person name="Bunk B."/>
            <person name="Jeske O."/>
            <person name="Meyerdierks A."/>
            <person name="Storesund J.E."/>
            <person name="Kallscheuer N."/>
            <person name="Luecker S."/>
            <person name="Lage O.M."/>
            <person name="Pohl T."/>
            <person name="Merkel B.J."/>
            <person name="Hornburger P."/>
            <person name="Mueller R.-W."/>
            <person name="Bruemmer F."/>
            <person name="Labrenz M."/>
            <person name="Spormann A.M."/>
            <person name="Op Den Camp H."/>
            <person name="Overmann J."/>
            <person name="Amann R."/>
            <person name="Jetten M.S.M."/>
            <person name="Mascher T."/>
            <person name="Medema M.H."/>
            <person name="Devos D.P."/>
            <person name="Kaster A.-K."/>
            <person name="Ovreas L."/>
            <person name="Rohde M."/>
            <person name="Galperin M.Y."/>
            <person name="Jogler C."/>
        </authorList>
    </citation>
    <scope>NUCLEOTIDE SEQUENCE [LARGE SCALE GENOMIC DNA]</scope>
    <source>
        <strain evidence="6 7">Pla111</strain>
    </source>
</reference>
<dbReference type="EC" id="3.6.3.-" evidence="6"/>
<comment type="similarity">
    <text evidence="4">Belongs to the ABC transporter superfamily. Macrolide exporter (TC 3.A.1.122) family.</text>
</comment>
<organism evidence="6 7">
    <name type="scientific">Botrimarina hoheduenensis</name>
    <dbReference type="NCBI Taxonomy" id="2528000"/>
    <lineage>
        <taxon>Bacteria</taxon>
        <taxon>Pseudomonadati</taxon>
        <taxon>Planctomycetota</taxon>
        <taxon>Planctomycetia</taxon>
        <taxon>Pirellulales</taxon>
        <taxon>Lacipirellulaceae</taxon>
        <taxon>Botrimarina</taxon>
    </lineage>
</organism>
<dbReference type="InterPro" id="IPR003439">
    <property type="entry name" value="ABC_transporter-like_ATP-bd"/>
</dbReference>
<dbReference type="PROSITE" id="PS50893">
    <property type="entry name" value="ABC_TRANSPORTER_2"/>
    <property type="match status" value="1"/>
</dbReference>
<name>A0A5C5WEH4_9BACT</name>
<evidence type="ECO:0000256" key="4">
    <source>
        <dbReference type="ARBA" id="ARBA00038388"/>
    </source>
</evidence>